<dbReference type="AlphaFoldDB" id="A0A7J8Q8H8"/>
<dbReference type="Proteomes" id="UP000593578">
    <property type="component" value="Unassembled WGS sequence"/>
</dbReference>
<organism evidence="2 3">
    <name type="scientific">Gossypium raimondii</name>
    <name type="common">Peruvian cotton</name>
    <name type="synonym">Gossypium klotzschianum subsp. raimondii</name>
    <dbReference type="NCBI Taxonomy" id="29730"/>
    <lineage>
        <taxon>Eukaryota</taxon>
        <taxon>Viridiplantae</taxon>
        <taxon>Streptophyta</taxon>
        <taxon>Embryophyta</taxon>
        <taxon>Tracheophyta</taxon>
        <taxon>Spermatophyta</taxon>
        <taxon>Magnoliopsida</taxon>
        <taxon>eudicotyledons</taxon>
        <taxon>Gunneridae</taxon>
        <taxon>Pentapetalae</taxon>
        <taxon>rosids</taxon>
        <taxon>malvids</taxon>
        <taxon>Malvales</taxon>
        <taxon>Malvaceae</taxon>
        <taxon>Malvoideae</taxon>
        <taxon>Gossypium</taxon>
    </lineage>
</organism>
<sequence>MDTPISIQKQAEHVVHFNPIFEESSFVNVAVKEGVLEAKNNSAVVLKKRSILEPVREEIGGSVCPTEIKLPRVVLKGQNTNAKVISSKEGAAELIASEIDENSAKDLSQRKGEREEFSSTGHH</sequence>
<reference evidence="2 3" key="1">
    <citation type="journal article" date="2019" name="Genome Biol. Evol.">
        <title>Insights into the evolution of the New World diploid cottons (Gossypium, subgenus Houzingenia) based on genome sequencing.</title>
        <authorList>
            <person name="Grover C.E."/>
            <person name="Arick M.A. 2nd"/>
            <person name="Thrash A."/>
            <person name="Conover J.L."/>
            <person name="Sanders W.S."/>
            <person name="Peterson D.G."/>
            <person name="Frelichowski J.E."/>
            <person name="Scheffler J.A."/>
            <person name="Scheffler B.E."/>
            <person name="Wendel J.F."/>
        </authorList>
    </citation>
    <scope>NUCLEOTIDE SEQUENCE [LARGE SCALE GENOMIC DNA]</scope>
    <source>
        <strain evidence="2">8</strain>
        <tissue evidence="2">Leaf</tissue>
    </source>
</reference>
<dbReference type="EMBL" id="JABEZZ010000010">
    <property type="protein sequence ID" value="MBA0597817.1"/>
    <property type="molecule type" value="Genomic_DNA"/>
</dbReference>
<evidence type="ECO:0000313" key="2">
    <source>
        <dbReference type="EMBL" id="MBA0597817.1"/>
    </source>
</evidence>
<accession>A0A7J8Q8H8</accession>
<feature type="compositionally biased region" description="Basic and acidic residues" evidence="1">
    <location>
        <begin position="102"/>
        <end position="117"/>
    </location>
</feature>
<gene>
    <name evidence="2" type="ORF">Gorai_007606</name>
</gene>
<evidence type="ECO:0000313" key="3">
    <source>
        <dbReference type="Proteomes" id="UP000593578"/>
    </source>
</evidence>
<proteinExistence type="predicted"/>
<evidence type="ECO:0000256" key="1">
    <source>
        <dbReference type="SAM" id="MobiDB-lite"/>
    </source>
</evidence>
<comment type="caution">
    <text evidence="2">The sequence shown here is derived from an EMBL/GenBank/DDBJ whole genome shotgun (WGS) entry which is preliminary data.</text>
</comment>
<protein>
    <submittedName>
        <fullName evidence="2">Uncharacterized protein</fullName>
    </submittedName>
</protein>
<feature type="region of interest" description="Disordered" evidence="1">
    <location>
        <begin position="102"/>
        <end position="123"/>
    </location>
</feature>
<name>A0A7J8Q8H8_GOSRA</name>